<accession>A0A8S5QG04</accession>
<organism evidence="1">
    <name type="scientific">Myoviridae sp. ctn8H20</name>
    <dbReference type="NCBI Taxonomy" id="2825169"/>
    <lineage>
        <taxon>Viruses</taxon>
        <taxon>Duplodnaviria</taxon>
        <taxon>Heunggongvirae</taxon>
        <taxon>Uroviricota</taxon>
        <taxon>Caudoviricetes</taxon>
    </lineage>
</organism>
<sequence>MKILWVFKLGIVRTILKSKTKFKNKKEDYFHK</sequence>
<evidence type="ECO:0000313" key="1">
    <source>
        <dbReference type="EMBL" id="DAE17737.1"/>
    </source>
</evidence>
<dbReference type="EMBL" id="BK015645">
    <property type="protein sequence ID" value="DAE17737.1"/>
    <property type="molecule type" value="Genomic_DNA"/>
</dbReference>
<proteinExistence type="predicted"/>
<name>A0A8S5QG04_9CAUD</name>
<protein>
    <submittedName>
        <fullName evidence="1">Uncharacterized protein</fullName>
    </submittedName>
</protein>
<reference evidence="1" key="1">
    <citation type="journal article" date="2021" name="Proc. Natl. Acad. Sci. U.S.A.">
        <title>A Catalog of Tens of Thousands of Viruses from Human Metagenomes Reveals Hidden Associations with Chronic Diseases.</title>
        <authorList>
            <person name="Tisza M.J."/>
            <person name="Buck C.B."/>
        </authorList>
    </citation>
    <scope>NUCLEOTIDE SEQUENCE</scope>
    <source>
        <strain evidence="1">Ctn8H20</strain>
    </source>
</reference>